<gene>
    <name evidence="10" type="ORF">P4O66_011157</name>
</gene>
<dbReference type="GO" id="GO:0006784">
    <property type="term" value="P:heme A biosynthetic process"/>
    <property type="evidence" value="ECO:0007669"/>
    <property type="project" value="TreeGrafter"/>
</dbReference>
<keyword evidence="3 9" id="KW-0812">Transmembrane</keyword>
<dbReference type="InterPro" id="IPR006369">
    <property type="entry name" value="Protohaem_IX_farnesylTrfase"/>
</dbReference>
<dbReference type="GO" id="GO:0005739">
    <property type="term" value="C:mitochondrion"/>
    <property type="evidence" value="ECO:0007669"/>
    <property type="project" value="TreeGrafter"/>
</dbReference>
<evidence type="ECO:0000256" key="5">
    <source>
        <dbReference type="ARBA" id="ARBA00023133"/>
    </source>
</evidence>
<reference evidence="10" key="1">
    <citation type="submission" date="2023-03" db="EMBL/GenBank/DDBJ databases">
        <title>Electrophorus voltai genome.</title>
        <authorList>
            <person name="Bian C."/>
        </authorList>
    </citation>
    <scope>NUCLEOTIDE SEQUENCE</scope>
    <source>
        <strain evidence="10">CB-2022</strain>
        <tissue evidence="10">Muscle</tissue>
    </source>
</reference>
<dbReference type="Gene3D" id="1.10.357.140">
    <property type="entry name" value="UbiA prenyltransferase"/>
    <property type="match status" value="1"/>
</dbReference>
<dbReference type="NCBIfam" id="TIGR01473">
    <property type="entry name" value="cyoE_ctaB"/>
    <property type="match status" value="1"/>
</dbReference>
<evidence type="ECO:0000256" key="2">
    <source>
        <dbReference type="ARBA" id="ARBA00022679"/>
    </source>
</evidence>
<dbReference type="EMBL" id="JAROKS010000017">
    <property type="protein sequence ID" value="KAK1794261.1"/>
    <property type="molecule type" value="Genomic_DNA"/>
</dbReference>
<evidence type="ECO:0000256" key="9">
    <source>
        <dbReference type="SAM" id="Phobius"/>
    </source>
</evidence>
<dbReference type="AlphaFoldDB" id="A0AAD8ZA83"/>
<feature type="transmembrane region" description="Helical" evidence="9">
    <location>
        <begin position="685"/>
        <end position="702"/>
    </location>
</feature>
<comment type="subcellular location">
    <subcellularLocation>
        <location evidence="1">Membrane</location>
        <topology evidence="1">Multi-pass membrane protein</topology>
    </subcellularLocation>
</comment>
<feature type="transmembrane region" description="Helical" evidence="9">
    <location>
        <begin position="558"/>
        <end position="577"/>
    </location>
</feature>
<dbReference type="GO" id="GO:0008495">
    <property type="term" value="F:protoheme IX farnesyltransferase activity"/>
    <property type="evidence" value="ECO:0007669"/>
    <property type="project" value="InterPro"/>
</dbReference>
<feature type="transmembrane region" description="Helical" evidence="9">
    <location>
        <begin position="653"/>
        <end position="673"/>
    </location>
</feature>
<evidence type="ECO:0000313" key="10">
    <source>
        <dbReference type="EMBL" id="KAK1794261.1"/>
    </source>
</evidence>
<dbReference type="PANTHER" id="PTHR43448">
    <property type="entry name" value="PROTOHEME IX FARNESYLTRANSFERASE, MITOCHONDRIAL"/>
    <property type="match status" value="1"/>
</dbReference>
<dbReference type="InterPro" id="IPR000537">
    <property type="entry name" value="UbiA_prenyltransferase"/>
</dbReference>
<dbReference type="InterPro" id="IPR044878">
    <property type="entry name" value="UbiA_sf"/>
</dbReference>
<evidence type="ECO:0000256" key="1">
    <source>
        <dbReference type="ARBA" id="ARBA00004141"/>
    </source>
</evidence>
<dbReference type="Pfam" id="PF01040">
    <property type="entry name" value="UbiA"/>
    <property type="match status" value="1"/>
</dbReference>
<feature type="region of interest" description="Disordered" evidence="8">
    <location>
        <begin position="371"/>
        <end position="397"/>
    </location>
</feature>
<evidence type="ECO:0000256" key="8">
    <source>
        <dbReference type="SAM" id="MobiDB-lite"/>
    </source>
</evidence>
<evidence type="ECO:0000256" key="3">
    <source>
        <dbReference type="ARBA" id="ARBA00022692"/>
    </source>
</evidence>
<comment type="caution">
    <text evidence="10">The sequence shown here is derived from an EMBL/GenBank/DDBJ whole genome shotgun (WGS) entry which is preliminary data.</text>
</comment>
<keyword evidence="5" id="KW-0350">Heme biosynthesis</keyword>
<evidence type="ECO:0000256" key="7">
    <source>
        <dbReference type="ARBA" id="ARBA00030253"/>
    </source>
</evidence>
<organism evidence="10 11">
    <name type="scientific">Electrophorus voltai</name>
    <dbReference type="NCBI Taxonomy" id="2609070"/>
    <lineage>
        <taxon>Eukaryota</taxon>
        <taxon>Metazoa</taxon>
        <taxon>Chordata</taxon>
        <taxon>Craniata</taxon>
        <taxon>Vertebrata</taxon>
        <taxon>Euteleostomi</taxon>
        <taxon>Actinopterygii</taxon>
        <taxon>Neopterygii</taxon>
        <taxon>Teleostei</taxon>
        <taxon>Ostariophysi</taxon>
        <taxon>Gymnotiformes</taxon>
        <taxon>Gymnotoidei</taxon>
        <taxon>Gymnotidae</taxon>
        <taxon>Electrophorus</taxon>
    </lineage>
</organism>
<dbReference type="PANTHER" id="PTHR43448:SF2">
    <property type="entry name" value="PROTOHEME IX FARNESYLTRANSFERASE, MITOCHONDRIAL"/>
    <property type="match status" value="1"/>
</dbReference>
<accession>A0AAD8ZA83</accession>
<evidence type="ECO:0000256" key="4">
    <source>
        <dbReference type="ARBA" id="ARBA00022989"/>
    </source>
</evidence>
<proteinExistence type="predicted"/>
<keyword evidence="4 9" id="KW-1133">Transmembrane helix</keyword>
<dbReference type="Proteomes" id="UP001239994">
    <property type="component" value="Unassembled WGS sequence"/>
</dbReference>
<sequence length="720" mass="79673">MGRITGNSFLRGQNGGVQRVKSMYRWAVNFRTNMFKTSCSRVTGLVVASVNQKLLAHAPQSHVTVRSLIQLCRNDPSQWITFQHLSFLKRQYVMKNSGGLSQRAKPKQEPEASLLDDRDDSLVTQAQQISAVAPVPGAVGNSNRASALEDEPEAERQARMEARQWKELRVRYSELPGIYARLSKVKLTALVVMTTAAGYAMAPVPFDPVMFVLASVGTGLSSCMANSINQAGSLRCPPHVPTTLTYPFPCPHTRNATPLPPPPASRPPAKVCVVHPLRVQTVVASRPAEYVASLFTLRLGLCVLAAVAQSKMLLIEPVSAVVVVSPLFETDVCFRSTHLLAFEAPLSRCWRRAQLKGLGWLMTGSEDQADSVTLHTEHERGKAEDEGGAARLEPPGHHPCSECWCWRPRYCVILRLLLQSHRCRANTGRPDPAQIPVNCTPLTSKLYDSLCRLFRKWTGKALSNVIPVGFMENYTHVHLYKEYFEVPFDSNMNRTKNRPLVRGQISPLHAVSFALACGIPGVTLLTLAVNPLTGFLGALNIFLYTCCYTPLKRLSIANTWVGSVVGAIPPIMGWTAATGALDPGALLLGAILYSWQFPHFNALSWNMREDYSRGGYRMMSVTHPALCRRVALRHSLSLLGLSALGPALDVTTWTFPLVVLPINLYISYLAYRFWAGADRQGARRLFFCSLWHLPMLLLLMLTCKKRPLPPQEAMPLALQS</sequence>
<name>A0AAD8ZA83_9TELE</name>
<dbReference type="CDD" id="cd13957">
    <property type="entry name" value="PT_UbiA_Cox10"/>
    <property type="match status" value="1"/>
</dbReference>
<protein>
    <recommendedName>
        <fullName evidence="7">Heme O synthase</fullName>
    </recommendedName>
</protein>
<keyword evidence="2" id="KW-0808">Transferase</keyword>
<evidence type="ECO:0000313" key="11">
    <source>
        <dbReference type="Proteomes" id="UP001239994"/>
    </source>
</evidence>
<keyword evidence="11" id="KW-1185">Reference proteome</keyword>
<keyword evidence="6 9" id="KW-0472">Membrane</keyword>
<dbReference type="GO" id="GO:0016020">
    <property type="term" value="C:membrane"/>
    <property type="evidence" value="ECO:0007669"/>
    <property type="project" value="UniProtKB-SubCell"/>
</dbReference>
<feature type="compositionally biased region" description="Basic and acidic residues" evidence="8">
    <location>
        <begin position="375"/>
        <end position="385"/>
    </location>
</feature>
<evidence type="ECO:0000256" key="6">
    <source>
        <dbReference type="ARBA" id="ARBA00023136"/>
    </source>
</evidence>